<protein>
    <submittedName>
        <fullName evidence="1">Uncharacterized protein</fullName>
    </submittedName>
</protein>
<gene>
    <name evidence="1" type="ORF">TPSB3V08_LOCUS5667</name>
</gene>
<dbReference type="AlphaFoldDB" id="A0A7R9D2M9"/>
<reference evidence="1" key="1">
    <citation type="submission" date="2020-11" db="EMBL/GenBank/DDBJ databases">
        <authorList>
            <person name="Tran Van P."/>
        </authorList>
    </citation>
    <scope>NUCLEOTIDE SEQUENCE</scope>
</reference>
<evidence type="ECO:0000313" key="1">
    <source>
        <dbReference type="EMBL" id="CAD7406975.1"/>
    </source>
</evidence>
<sequence length="57" mass="6484">MWCKTTILNSQGFPRRVSRLASATSDQSLLCGQFLRSDCDWRPECASSISTLRLRPH</sequence>
<proteinExistence type="predicted"/>
<name>A0A7R9D2M9_TIMPO</name>
<organism evidence="1">
    <name type="scientific">Timema poppense</name>
    <name type="common">Walking stick</name>
    <dbReference type="NCBI Taxonomy" id="170557"/>
    <lineage>
        <taxon>Eukaryota</taxon>
        <taxon>Metazoa</taxon>
        <taxon>Ecdysozoa</taxon>
        <taxon>Arthropoda</taxon>
        <taxon>Hexapoda</taxon>
        <taxon>Insecta</taxon>
        <taxon>Pterygota</taxon>
        <taxon>Neoptera</taxon>
        <taxon>Polyneoptera</taxon>
        <taxon>Phasmatodea</taxon>
        <taxon>Timematodea</taxon>
        <taxon>Timematoidea</taxon>
        <taxon>Timematidae</taxon>
        <taxon>Timema</taxon>
    </lineage>
</organism>
<dbReference type="EMBL" id="OD003067">
    <property type="protein sequence ID" value="CAD7406975.1"/>
    <property type="molecule type" value="Genomic_DNA"/>
</dbReference>
<accession>A0A7R9D2M9</accession>